<keyword evidence="6 8" id="KW-0472">Membrane</keyword>
<proteinExistence type="inferred from homology"/>
<keyword evidence="7" id="KW-0813">Transport</keyword>
<dbReference type="Pfam" id="PF02472">
    <property type="entry name" value="ExbD"/>
    <property type="match status" value="1"/>
</dbReference>
<dbReference type="HOGENOM" id="CLU_085305_3_3_6"/>
<keyword evidence="5 8" id="KW-1133">Transmembrane helix</keyword>
<dbReference type="EMBL" id="CM001475">
    <property type="protein sequence ID" value="EIC28798.1"/>
    <property type="molecule type" value="Genomic_DNA"/>
</dbReference>
<evidence type="ECO:0000313" key="9">
    <source>
        <dbReference type="EMBL" id="EIC28798.1"/>
    </source>
</evidence>
<evidence type="ECO:0000256" key="4">
    <source>
        <dbReference type="ARBA" id="ARBA00022692"/>
    </source>
</evidence>
<dbReference type="PANTHER" id="PTHR30558">
    <property type="entry name" value="EXBD MEMBRANE COMPONENT OF PMF-DRIVEN MACROMOLECULE IMPORT SYSTEM"/>
    <property type="match status" value="1"/>
</dbReference>
<evidence type="ECO:0000256" key="8">
    <source>
        <dbReference type="SAM" id="Phobius"/>
    </source>
</evidence>
<dbReference type="PANTHER" id="PTHR30558:SF3">
    <property type="entry name" value="BIOPOLYMER TRANSPORT PROTEIN EXBD-RELATED"/>
    <property type="match status" value="1"/>
</dbReference>
<feature type="transmembrane region" description="Helical" evidence="8">
    <location>
        <begin position="12"/>
        <end position="31"/>
    </location>
</feature>
<dbReference type="Proteomes" id="UP000005090">
    <property type="component" value="Chromosome"/>
</dbReference>
<dbReference type="GO" id="GO:0005886">
    <property type="term" value="C:plasma membrane"/>
    <property type="evidence" value="ECO:0007669"/>
    <property type="project" value="UniProtKB-SubCell"/>
</dbReference>
<protein>
    <submittedName>
        <fullName evidence="9">Biopolymer transport protein</fullName>
    </submittedName>
</protein>
<gene>
    <name evidence="9" type="ORF">Metal_0979</name>
</gene>
<sequence length="144" mass="16057">MNFHRKKRRKIDITLISMIDVLFVLLLFFMVSTTFNRQTQVRIKLPEAAGSEAEAPPASITLVIDADGLYYVKGGDEMLRQLVDQKPETLLRELRKMAARGTDVPFIISADGKTPHQAVISALDAAGRAGFTHITFEAQQPKTE</sequence>
<keyword evidence="4 7" id="KW-0812">Transmembrane</keyword>
<accession>H8GGK2</accession>
<dbReference type="Gene3D" id="3.30.420.270">
    <property type="match status" value="1"/>
</dbReference>
<organism evidence="9 10">
    <name type="scientific">Methylomicrobium album BG8</name>
    <dbReference type="NCBI Taxonomy" id="686340"/>
    <lineage>
        <taxon>Bacteria</taxon>
        <taxon>Pseudomonadati</taxon>
        <taxon>Pseudomonadota</taxon>
        <taxon>Gammaproteobacteria</taxon>
        <taxon>Methylococcales</taxon>
        <taxon>Methylococcaceae</taxon>
        <taxon>Methylomicrobium</taxon>
    </lineage>
</organism>
<evidence type="ECO:0000256" key="5">
    <source>
        <dbReference type="ARBA" id="ARBA00022989"/>
    </source>
</evidence>
<evidence type="ECO:0000256" key="3">
    <source>
        <dbReference type="ARBA" id="ARBA00022475"/>
    </source>
</evidence>
<evidence type="ECO:0000313" key="10">
    <source>
        <dbReference type="Proteomes" id="UP000005090"/>
    </source>
</evidence>
<evidence type="ECO:0000256" key="7">
    <source>
        <dbReference type="RuleBase" id="RU003879"/>
    </source>
</evidence>
<evidence type="ECO:0000256" key="2">
    <source>
        <dbReference type="ARBA" id="ARBA00005811"/>
    </source>
</evidence>
<name>H8GGK2_METAL</name>
<dbReference type="AlphaFoldDB" id="H8GGK2"/>
<dbReference type="GO" id="GO:0022857">
    <property type="term" value="F:transmembrane transporter activity"/>
    <property type="evidence" value="ECO:0007669"/>
    <property type="project" value="InterPro"/>
</dbReference>
<evidence type="ECO:0000256" key="6">
    <source>
        <dbReference type="ARBA" id="ARBA00023136"/>
    </source>
</evidence>
<dbReference type="InterPro" id="IPR003400">
    <property type="entry name" value="ExbD"/>
</dbReference>
<evidence type="ECO:0000256" key="1">
    <source>
        <dbReference type="ARBA" id="ARBA00004162"/>
    </source>
</evidence>
<comment type="subcellular location">
    <subcellularLocation>
        <location evidence="1">Cell membrane</location>
        <topology evidence="1">Single-pass membrane protein</topology>
    </subcellularLocation>
    <subcellularLocation>
        <location evidence="7">Cell membrane</location>
        <topology evidence="7">Single-pass type II membrane protein</topology>
    </subcellularLocation>
</comment>
<keyword evidence="7" id="KW-0653">Protein transport</keyword>
<dbReference type="eggNOG" id="COG0848">
    <property type="taxonomic scope" value="Bacteria"/>
</dbReference>
<dbReference type="RefSeq" id="WP_005370144.1">
    <property type="nucleotide sequence ID" value="NZ_CM001475.1"/>
</dbReference>
<keyword evidence="3" id="KW-1003">Cell membrane</keyword>
<keyword evidence="10" id="KW-1185">Reference proteome</keyword>
<reference evidence="9 10" key="1">
    <citation type="journal article" date="2013" name="Genome Announc.">
        <title>Genome Sequence of the Obligate Gammaproteobacterial Methanotroph Methylomicrobium album Strain BG8.</title>
        <authorList>
            <person name="Kits K.D."/>
            <person name="Kalyuzhnaya M.G."/>
            <person name="Klotz M.G."/>
            <person name="Jetten M.S."/>
            <person name="Op den Camp H.J."/>
            <person name="Vuilleumier S."/>
            <person name="Bringel F."/>
            <person name="Dispirito A.A."/>
            <person name="Murrell J.C."/>
            <person name="Bruce D."/>
            <person name="Cheng J.F."/>
            <person name="Copeland A."/>
            <person name="Goodwin L."/>
            <person name="Hauser L."/>
            <person name="Lajus A."/>
            <person name="Land M.L."/>
            <person name="Lapidus A."/>
            <person name="Lucas S."/>
            <person name="Medigue C."/>
            <person name="Pitluck S."/>
            <person name="Woyke T."/>
            <person name="Zeytun A."/>
            <person name="Stein L.Y."/>
        </authorList>
    </citation>
    <scope>NUCLEOTIDE SEQUENCE [LARGE SCALE GENOMIC DNA]</scope>
    <source>
        <strain evidence="9 10">BG8</strain>
    </source>
</reference>
<dbReference type="STRING" id="686340.Metal_0979"/>
<comment type="similarity">
    <text evidence="2 7">Belongs to the ExbD/TolR family.</text>
</comment>
<dbReference type="GO" id="GO:0015031">
    <property type="term" value="P:protein transport"/>
    <property type="evidence" value="ECO:0007669"/>
    <property type="project" value="UniProtKB-KW"/>
</dbReference>